<reference evidence="2" key="4">
    <citation type="submission" date="2024-03" db="EMBL/GenBank/DDBJ databases">
        <title>Improved genome assembly of Candida auris strain B8441 and annotation of B11205.</title>
        <authorList>
            <person name="Cauldron N.C."/>
            <person name="Shea T."/>
            <person name="Cuomo C.A."/>
        </authorList>
    </citation>
    <scope>NUCLEOTIDE SEQUENCE</scope>
    <source>
        <strain evidence="2">B8441</strain>
    </source>
</reference>
<accession>A0A2H0ZED0</accession>
<dbReference type="AlphaFoldDB" id="A0A2H0ZED0"/>
<dbReference type="EMBL" id="PEKT03000004">
    <property type="protein sequence ID" value="KAK8439705.1"/>
    <property type="molecule type" value="Genomic_DNA"/>
</dbReference>
<keyword evidence="4" id="KW-1185">Reference proteome</keyword>
<dbReference type="STRING" id="498019.A0A2H0ZED0"/>
<feature type="compositionally biased region" description="Low complexity" evidence="1">
    <location>
        <begin position="657"/>
        <end position="680"/>
    </location>
</feature>
<dbReference type="VEuPathDB" id="FungiDB:CJJ09_004045"/>
<evidence type="ECO:0000313" key="2">
    <source>
        <dbReference type="EMBL" id="KAK8439705.1"/>
    </source>
</evidence>
<reference evidence="3 4" key="1">
    <citation type="journal article" date="2017" name="Clin. Infect. Dis.">
        <title>Simultaneous emergence of multidrug-resistant Candida auris on 3 continents confirmed by whole-genome sequencing and epidemiological analyses.</title>
        <authorList>
            <person name="Lockhart S.R."/>
            <person name="Etienne K.A."/>
            <person name="Vallabhaneni S."/>
            <person name="Farooqi J."/>
            <person name="Chowdhary A."/>
            <person name="Govender N.P."/>
            <person name="Colombo A.L."/>
            <person name="Calvo B."/>
            <person name="Cuomo C.A."/>
            <person name="Desjardins C.A."/>
            <person name="Berkow E.L."/>
            <person name="Castanheira M."/>
            <person name="Magobo R.E."/>
            <person name="Jabeen K."/>
            <person name="Asghar R.J."/>
            <person name="Meis J.F."/>
            <person name="Jackson B."/>
            <person name="Chiller T."/>
            <person name="Litvintseva A.P."/>
        </authorList>
    </citation>
    <scope>NUCLEOTIDE SEQUENCE [LARGE SCALE GENOMIC DNA]</scope>
    <source>
        <strain evidence="3 4">B8441</strain>
    </source>
</reference>
<feature type="compositionally biased region" description="Basic and acidic residues" evidence="1">
    <location>
        <begin position="693"/>
        <end position="703"/>
    </location>
</feature>
<feature type="region of interest" description="Disordered" evidence="1">
    <location>
        <begin position="456"/>
        <end position="514"/>
    </location>
</feature>
<dbReference type="EMBL" id="PEKT02000010">
    <property type="protein sequence ID" value="PIS48613.1"/>
    <property type="molecule type" value="Genomic_DNA"/>
</dbReference>
<dbReference type="VEuPathDB" id="FungiDB:QG37_03634"/>
<dbReference type="Proteomes" id="UP000230249">
    <property type="component" value="Unassembled WGS sequence"/>
</dbReference>
<dbReference type="VEuPathDB" id="FungiDB:CJI97_005395"/>
<feature type="compositionally biased region" description="Polar residues" evidence="1">
    <location>
        <begin position="498"/>
        <end position="508"/>
    </location>
</feature>
<feature type="compositionally biased region" description="Basic and acidic residues" evidence="1">
    <location>
        <begin position="556"/>
        <end position="576"/>
    </location>
</feature>
<reference evidence="3" key="2">
    <citation type="submission" date="2017-11" db="EMBL/GenBank/DDBJ databases">
        <title>Candida auris genome assembly and annotation.</title>
        <authorList>
            <person name="Munoz J.F."/>
            <person name="Gade L.G."/>
            <person name="Chow N.A."/>
            <person name="Litvintseva A.P."/>
            <person name="Loparev V.N."/>
            <person name="Cuomo C.A."/>
        </authorList>
    </citation>
    <scope>NUCLEOTIDE SEQUENCE</scope>
    <source>
        <strain evidence="3">B8441</strain>
    </source>
</reference>
<evidence type="ECO:0000313" key="3">
    <source>
        <dbReference type="EMBL" id="PIS48613.1"/>
    </source>
</evidence>
<evidence type="ECO:0000313" key="4">
    <source>
        <dbReference type="Proteomes" id="UP000230249"/>
    </source>
</evidence>
<dbReference type="VEuPathDB" id="FungiDB:CJI96_0004098"/>
<name>A0A2H0ZED0_CANAR</name>
<evidence type="ECO:0000256" key="1">
    <source>
        <dbReference type="SAM" id="MobiDB-lite"/>
    </source>
</evidence>
<dbReference type="VEuPathDB" id="FungiDB:CJJ07_004858"/>
<feature type="compositionally biased region" description="Polar residues" evidence="1">
    <location>
        <begin position="607"/>
        <end position="619"/>
    </location>
</feature>
<dbReference type="VEuPathDB" id="FungiDB:B9J08_005311"/>
<feature type="region of interest" description="Disordered" evidence="1">
    <location>
        <begin position="542"/>
        <end position="729"/>
    </location>
</feature>
<gene>
    <name evidence="3" type="ORF">B9J08_005311</name>
    <name evidence="2" type="ORF">B9J08_04194</name>
</gene>
<proteinExistence type="predicted"/>
<organism evidence="3">
    <name type="scientific">Candidozyma auris</name>
    <name type="common">Yeast</name>
    <name type="synonym">Candida auris</name>
    <dbReference type="NCBI Taxonomy" id="498019"/>
    <lineage>
        <taxon>Eukaryota</taxon>
        <taxon>Fungi</taxon>
        <taxon>Dikarya</taxon>
        <taxon>Ascomycota</taxon>
        <taxon>Saccharomycotina</taxon>
        <taxon>Pichiomycetes</taxon>
        <taxon>Metschnikowiaceae</taxon>
        <taxon>Candidozyma</taxon>
    </lineage>
</organism>
<reference evidence="2 4" key="3">
    <citation type="journal article" date="2018" name="Nat. Commun.">
        <title>Genomic insights into multidrug-resistance, mating and virulence in Candida auris and related emerging species.</title>
        <authorList>
            <person name="Munoz J.F."/>
            <person name="Gade L."/>
            <person name="Chow N.A."/>
            <person name="Loparev V.N."/>
            <person name="Juieng P."/>
            <person name="Berkow E.L."/>
            <person name="Farrer R.A."/>
            <person name="Litvintseva A.P."/>
            <person name="Cuomo C.A."/>
        </authorList>
    </citation>
    <scope>GENOME REANNOTATION</scope>
    <source>
        <strain evidence="2 4">B8441</strain>
    </source>
</reference>
<dbReference type="VEuPathDB" id="FungiDB:QG37_03633"/>
<comment type="caution">
    <text evidence="3">The sequence shown here is derived from an EMBL/GenBank/DDBJ whole genome shotgun (WGS) entry which is preliminary data.</text>
</comment>
<protein>
    <submittedName>
        <fullName evidence="3">Uncharacterized protein</fullName>
    </submittedName>
</protein>
<sequence length="729" mass="81136">MRLSGGLKGQIKIITPKSEVKPGSEVQCRLELTAFEPAYITSIVTGYQCKSTTELPQQDLFINTKRRKYPRQEVEMKNPINPQGTVIRRKMARPNLTVCGSESHFLVNEMKQLLSEPKQAPHAAEMEYPFKISIPTTNMLYHNCDDHTFPKRDGHHDETPRELRTLPPNMKVELSGRSVIAVSHQIVVSICRMVNGTAVWSEFTTPVQYEQCILRMPRYWYHVMDSRNERLELMPDTQSNSHMVKSGSGYFGRPKHEWEAVLTSTFKEAGLLRSPYGITHRGVFNNHFLNEFLKLSVKLPASIINRKNHRRTVQVLEVSVRAKKYISYVGGVRAEDVKSKKSYSRKKRKSSEQLVHVGKLHLKEVVKPKKDQDGSYLLYDLPDKCLDIRIKEREQSTMACNFKLNFSLIVIVKLQIGKQSTIEVSDEIPIILSQSPSTKENPETILPNMASRVATKESAASEIPEADAVNASTSSLPMSQVSRSTDSSGRSSKASKKNTSNPSESSDTIESRASRWSRISLSTLSLPDKLLKLTKRMWDKTEQERAVSNGVGTRTNNKDGRETRDPKLADSVEAPKSETTLMPGSQGVVDPGVERSSSGSAARHDVTSSADHLSQQAVKSSSESRFSSWEDVNDISPDKHTAHESLQSSPPGRSKKSFAQQSSDSSSLQQPSVQSPLQRSTVSSVTAPVKMSKNTEKSSEETSKPASSLTEEGDGDSLGSSIGAYVDCF</sequence>
<feature type="compositionally biased region" description="Low complexity" evidence="1">
    <location>
        <begin position="479"/>
        <end position="492"/>
    </location>
</feature>